<dbReference type="InterPro" id="IPR009057">
    <property type="entry name" value="Homeodomain-like_sf"/>
</dbReference>
<protein>
    <submittedName>
        <fullName evidence="5">TetR family transcriptional regulator</fullName>
    </submittedName>
</protein>
<dbReference type="PROSITE" id="PS50977">
    <property type="entry name" value="HTH_TETR_2"/>
    <property type="match status" value="1"/>
</dbReference>
<dbReference type="AlphaFoldDB" id="A0A3D9SP52"/>
<dbReference type="EMBL" id="QTTT01000001">
    <property type="protein sequence ID" value="REE96220.1"/>
    <property type="molecule type" value="Genomic_DNA"/>
</dbReference>
<name>A0A3D9SP52_9ACTN</name>
<organism evidence="5 6">
    <name type="scientific">Thermomonospora umbrina</name>
    <dbReference type="NCBI Taxonomy" id="111806"/>
    <lineage>
        <taxon>Bacteria</taxon>
        <taxon>Bacillati</taxon>
        <taxon>Actinomycetota</taxon>
        <taxon>Actinomycetes</taxon>
        <taxon>Streptosporangiales</taxon>
        <taxon>Thermomonosporaceae</taxon>
        <taxon>Thermomonospora</taxon>
    </lineage>
</organism>
<dbReference type="InterPro" id="IPR050109">
    <property type="entry name" value="HTH-type_TetR-like_transc_reg"/>
</dbReference>
<evidence type="ECO:0000256" key="1">
    <source>
        <dbReference type="ARBA" id="ARBA00023125"/>
    </source>
</evidence>
<feature type="DNA-binding region" description="H-T-H motif" evidence="2">
    <location>
        <begin position="58"/>
        <end position="77"/>
    </location>
</feature>
<dbReference type="Gene3D" id="1.10.357.10">
    <property type="entry name" value="Tetracycline Repressor, domain 2"/>
    <property type="match status" value="1"/>
</dbReference>
<gene>
    <name evidence="5" type="ORF">DFJ69_1647</name>
</gene>
<proteinExistence type="predicted"/>
<sequence>MSASELYVTHPAGDNRLRPMTSSGPPLTRAERRKQELRREIIDAAFECFAESGYHATGIADIAKRLDIGHGTFYRYFQNKRDIVDYVIDDLVRRLATALTEENAPDAVSTLDDYREQAARIGESLTRIFIEDPRVPRLLLVEAAGIDKAMAERVLDLFDLAADLTAAYLSHGVDLGYLRTDLDIPNTARAITGMIMAAALTLLRHPDPEHQHRLSEAIRRVMYDGIAARDTP</sequence>
<evidence type="ECO:0000256" key="3">
    <source>
        <dbReference type="SAM" id="MobiDB-lite"/>
    </source>
</evidence>
<dbReference type="GO" id="GO:0003700">
    <property type="term" value="F:DNA-binding transcription factor activity"/>
    <property type="evidence" value="ECO:0007669"/>
    <property type="project" value="TreeGrafter"/>
</dbReference>
<dbReference type="Proteomes" id="UP000256661">
    <property type="component" value="Unassembled WGS sequence"/>
</dbReference>
<accession>A0A3D9SP52</accession>
<dbReference type="InterPro" id="IPR036271">
    <property type="entry name" value="Tet_transcr_reg_TetR-rel_C_sf"/>
</dbReference>
<dbReference type="InterPro" id="IPR001647">
    <property type="entry name" value="HTH_TetR"/>
</dbReference>
<evidence type="ECO:0000256" key="2">
    <source>
        <dbReference type="PROSITE-ProRule" id="PRU00335"/>
    </source>
</evidence>
<dbReference type="GO" id="GO:0000976">
    <property type="term" value="F:transcription cis-regulatory region binding"/>
    <property type="evidence" value="ECO:0007669"/>
    <property type="project" value="TreeGrafter"/>
</dbReference>
<reference evidence="5 6" key="1">
    <citation type="submission" date="2018-08" db="EMBL/GenBank/DDBJ databases">
        <title>Sequencing the genomes of 1000 actinobacteria strains.</title>
        <authorList>
            <person name="Klenk H.-P."/>
        </authorList>
    </citation>
    <scope>NUCLEOTIDE SEQUENCE [LARGE SCALE GENOMIC DNA]</scope>
    <source>
        <strain evidence="5 6">DSM 43927</strain>
    </source>
</reference>
<dbReference type="PRINTS" id="PR00455">
    <property type="entry name" value="HTHTETR"/>
</dbReference>
<dbReference type="SUPFAM" id="SSF46689">
    <property type="entry name" value="Homeodomain-like"/>
    <property type="match status" value="1"/>
</dbReference>
<comment type="caution">
    <text evidence="5">The sequence shown here is derived from an EMBL/GenBank/DDBJ whole genome shotgun (WGS) entry which is preliminary data.</text>
</comment>
<feature type="domain" description="HTH tetR-type" evidence="4">
    <location>
        <begin position="35"/>
        <end position="95"/>
    </location>
</feature>
<dbReference type="SUPFAM" id="SSF48498">
    <property type="entry name" value="Tetracyclin repressor-like, C-terminal domain"/>
    <property type="match status" value="1"/>
</dbReference>
<dbReference type="PANTHER" id="PTHR30055:SF226">
    <property type="entry name" value="HTH-TYPE TRANSCRIPTIONAL REGULATOR PKSA"/>
    <property type="match status" value="1"/>
</dbReference>
<evidence type="ECO:0000313" key="5">
    <source>
        <dbReference type="EMBL" id="REE96220.1"/>
    </source>
</evidence>
<keyword evidence="1 2" id="KW-0238">DNA-binding</keyword>
<dbReference type="Gene3D" id="1.10.10.60">
    <property type="entry name" value="Homeodomain-like"/>
    <property type="match status" value="1"/>
</dbReference>
<dbReference type="PANTHER" id="PTHR30055">
    <property type="entry name" value="HTH-TYPE TRANSCRIPTIONAL REGULATOR RUTR"/>
    <property type="match status" value="1"/>
</dbReference>
<keyword evidence="6" id="KW-1185">Reference proteome</keyword>
<dbReference type="Pfam" id="PF00440">
    <property type="entry name" value="TetR_N"/>
    <property type="match status" value="1"/>
</dbReference>
<evidence type="ECO:0000313" key="6">
    <source>
        <dbReference type="Proteomes" id="UP000256661"/>
    </source>
</evidence>
<feature type="region of interest" description="Disordered" evidence="3">
    <location>
        <begin position="1"/>
        <end position="33"/>
    </location>
</feature>
<evidence type="ECO:0000259" key="4">
    <source>
        <dbReference type="PROSITE" id="PS50977"/>
    </source>
</evidence>